<evidence type="ECO:0000313" key="3">
    <source>
        <dbReference type="Proteomes" id="UP000602532"/>
    </source>
</evidence>
<feature type="transmembrane region" description="Helical" evidence="1">
    <location>
        <begin position="61"/>
        <end position="83"/>
    </location>
</feature>
<keyword evidence="1" id="KW-0472">Membrane</keyword>
<feature type="transmembrane region" description="Helical" evidence="1">
    <location>
        <begin position="18"/>
        <end position="41"/>
    </location>
</feature>
<reference evidence="2 3" key="1">
    <citation type="submission" date="2020-08" db="EMBL/GenBank/DDBJ databases">
        <title>A Genomic Blueprint of the Chicken Gut Microbiome.</title>
        <authorList>
            <person name="Gilroy R."/>
            <person name="Ravi A."/>
            <person name="Getino M."/>
            <person name="Pursley I."/>
            <person name="Horton D.L."/>
            <person name="Alikhan N.-F."/>
            <person name="Baker D."/>
            <person name="Gharbi K."/>
            <person name="Hall N."/>
            <person name="Watson M."/>
            <person name="Adriaenssens E.M."/>
            <person name="Foster-Nyarko E."/>
            <person name="Jarju S."/>
            <person name="Secka A."/>
            <person name="Antonio M."/>
            <person name="Oren A."/>
            <person name="Chaudhuri R."/>
            <person name="La Ragione R.M."/>
            <person name="Hildebrand F."/>
            <person name="Pallen M.J."/>
        </authorList>
    </citation>
    <scope>NUCLEOTIDE SEQUENCE [LARGE SCALE GENOMIC DNA]</scope>
    <source>
        <strain evidence="2 3">Sa1CUA4</strain>
    </source>
</reference>
<evidence type="ECO:0000256" key="1">
    <source>
        <dbReference type="SAM" id="Phobius"/>
    </source>
</evidence>
<keyword evidence="1" id="KW-0812">Transmembrane</keyword>
<keyword evidence="3" id="KW-1185">Reference proteome</keyword>
<dbReference type="Proteomes" id="UP000602532">
    <property type="component" value="Unassembled WGS sequence"/>
</dbReference>
<sequence length="102" mass="10206">MTGSAAAPGRPRPIPHTVWLVVVGVAGLSLATALSLAALAITNRTWDEVGDAERVAALSAGAQVSVTLGIVALVGATVLAGVAQIATRSLADRAHDREGSLE</sequence>
<proteinExistence type="predicted"/>
<organism evidence="2 3">
    <name type="scientific">Microbacterium gallinarum</name>
    <dbReference type="NCBI Taxonomy" id="2762209"/>
    <lineage>
        <taxon>Bacteria</taxon>
        <taxon>Bacillati</taxon>
        <taxon>Actinomycetota</taxon>
        <taxon>Actinomycetes</taxon>
        <taxon>Micrococcales</taxon>
        <taxon>Microbacteriaceae</taxon>
        <taxon>Microbacterium</taxon>
    </lineage>
</organism>
<gene>
    <name evidence="2" type="ORF">H9622_05020</name>
</gene>
<name>A0ABR8X106_9MICO</name>
<protein>
    <recommendedName>
        <fullName evidence="4">Dinucleotide-utilizing enzyme</fullName>
    </recommendedName>
</protein>
<comment type="caution">
    <text evidence="2">The sequence shown here is derived from an EMBL/GenBank/DDBJ whole genome shotgun (WGS) entry which is preliminary data.</text>
</comment>
<accession>A0ABR8X106</accession>
<dbReference type="RefSeq" id="WP_191764814.1">
    <property type="nucleotide sequence ID" value="NZ_JACSPM010000001.1"/>
</dbReference>
<evidence type="ECO:0008006" key="4">
    <source>
        <dbReference type="Google" id="ProtNLM"/>
    </source>
</evidence>
<evidence type="ECO:0000313" key="2">
    <source>
        <dbReference type="EMBL" id="MBD8022953.1"/>
    </source>
</evidence>
<dbReference type="EMBL" id="JACSPM010000001">
    <property type="protein sequence ID" value="MBD8022953.1"/>
    <property type="molecule type" value="Genomic_DNA"/>
</dbReference>
<keyword evidence="1" id="KW-1133">Transmembrane helix</keyword>